<comment type="subunit">
    <text evidence="8">PP2A consists of a common heterodimeric core enzyme, composed of a 36 kDa catalytic subunit (subunit C) and a 65 kDa constant regulatory subunit (PR65 or subunit A), that associates with a variety of regulatory subunits. Proteins that associate with the core dimer include three families of regulatory subunits B (the R2/B/PR55/B55, R3/B''/PR72/PR130/PR59 and R5/B'/B56 families), the 48 kDa variable regulatory subunit, viral proteins, and cell signaling molecules.</text>
</comment>
<evidence type="ECO:0000313" key="12">
    <source>
        <dbReference type="Proteomes" id="UP001175271"/>
    </source>
</evidence>
<dbReference type="GO" id="GO:0042302">
    <property type="term" value="F:structural constituent of cuticle"/>
    <property type="evidence" value="ECO:0007669"/>
    <property type="project" value="InterPro"/>
</dbReference>
<dbReference type="PANTHER" id="PTHR10257:SF3">
    <property type="entry name" value="SERINE_THREONINE-PROTEIN PHOSPHATASE 2A 56 KDA REGULATORY SUBUNIT GAMMA ISOFORM"/>
    <property type="match status" value="1"/>
</dbReference>
<evidence type="ECO:0000256" key="6">
    <source>
        <dbReference type="ARBA" id="ARBA00022737"/>
    </source>
</evidence>
<dbReference type="SUPFAM" id="SSF48371">
    <property type="entry name" value="ARM repeat"/>
    <property type="match status" value="1"/>
</dbReference>
<dbReference type="InterPro" id="IPR002486">
    <property type="entry name" value="Col_cuticle_N"/>
</dbReference>
<dbReference type="AlphaFoldDB" id="A0AA39MCE9"/>
<comment type="caution">
    <text evidence="11">The sequence shown here is derived from an EMBL/GenBank/DDBJ whole genome shotgun (WGS) entry which is preliminary data.</text>
</comment>
<evidence type="ECO:0000256" key="7">
    <source>
        <dbReference type="ARBA" id="ARBA00023242"/>
    </source>
</evidence>
<name>A0AA39MCE9_9BILA</name>
<comment type="subcellular location">
    <subcellularLocation>
        <location evidence="2">Cytoplasm</location>
    </subcellularLocation>
    <subcellularLocation>
        <location evidence="1">Nucleus</location>
    </subcellularLocation>
</comment>
<accession>A0AA39MCE9</accession>
<dbReference type="GO" id="GO:0000775">
    <property type="term" value="C:chromosome, centromeric region"/>
    <property type="evidence" value="ECO:0007669"/>
    <property type="project" value="UniProtKB-ARBA"/>
</dbReference>
<feature type="compositionally biased region" description="Low complexity" evidence="9">
    <location>
        <begin position="754"/>
        <end position="796"/>
    </location>
</feature>
<evidence type="ECO:0000313" key="11">
    <source>
        <dbReference type="EMBL" id="KAK0428718.1"/>
    </source>
</evidence>
<feature type="compositionally biased region" description="Low complexity" evidence="9">
    <location>
        <begin position="695"/>
        <end position="740"/>
    </location>
</feature>
<dbReference type="Pfam" id="PF01603">
    <property type="entry name" value="B56"/>
    <property type="match status" value="1"/>
</dbReference>
<keyword evidence="4" id="KW-0963">Cytoplasm</keyword>
<protein>
    <recommendedName>
        <fullName evidence="10">Nematode cuticle collagen N-terminal domain-containing protein</fullName>
    </recommendedName>
</protein>
<dbReference type="GO" id="GO:0035556">
    <property type="term" value="P:intracellular signal transduction"/>
    <property type="evidence" value="ECO:0007669"/>
    <property type="project" value="UniProtKB-ARBA"/>
</dbReference>
<comment type="similarity">
    <text evidence="3">Belongs to the phosphatase 2A regulatory subunit B56 family.</text>
</comment>
<evidence type="ECO:0000259" key="10">
    <source>
        <dbReference type="SMART" id="SM01088"/>
    </source>
</evidence>
<feature type="region of interest" description="Disordered" evidence="9">
    <location>
        <begin position="1"/>
        <end position="50"/>
    </location>
</feature>
<feature type="domain" description="Nematode cuticle collagen N-terminal" evidence="10">
    <location>
        <begin position="542"/>
        <end position="594"/>
    </location>
</feature>
<keyword evidence="7" id="KW-0539">Nucleus</keyword>
<dbReference type="GO" id="GO:0051754">
    <property type="term" value="P:meiotic sister chromatid cohesion, centromeric"/>
    <property type="evidence" value="ECO:0007669"/>
    <property type="project" value="UniProtKB-ARBA"/>
</dbReference>
<feature type="compositionally biased region" description="Basic and acidic residues" evidence="9">
    <location>
        <begin position="647"/>
        <end position="658"/>
    </location>
</feature>
<dbReference type="Proteomes" id="UP001175271">
    <property type="component" value="Unassembled WGS sequence"/>
</dbReference>
<dbReference type="SMART" id="SM01088">
    <property type="entry name" value="Col_cuticle_N"/>
    <property type="match status" value="1"/>
</dbReference>
<organism evidence="11 12">
    <name type="scientific">Steinernema hermaphroditum</name>
    <dbReference type="NCBI Taxonomy" id="289476"/>
    <lineage>
        <taxon>Eukaryota</taxon>
        <taxon>Metazoa</taxon>
        <taxon>Ecdysozoa</taxon>
        <taxon>Nematoda</taxon>
        <taxon>Chromadorea</taxon>
        <taxon>Rhabditida</taxon>
        <taxon>Tylenchina</taxon>
        <taxon>Panagrolaimomorpha</taxon>
        <taxon>Strongyloidoidea</taxon>
        <taxon>Steinernematidae</taxon>
        <taxon>Steinernema</taxon>
    </lineage>
</organism>
<dbReference type="GO" id="GO:0000159">
    <property type="term" value="C:protein phosphatase type 2A complex"/>
    <property type="evidence" value="ECO:0007669"/>
    <property type="project" value="InterPro"/>
</dbReference>
<dbReference type="Gene3D" id="1.25.10.10">
    <property type="entry name" value="Leucine-rich Repeat Variant"/>
    <property type="match status" value="1"/>
</dbReference>
<evidence type="ECO:0000256" key="9">
    <source>
        <dbReference type="SAM" id="MobiDB-lite"/>
    </source>
</evidence>
<feature type="region of interest" description="Disordered" evidence="9">
    <location>
        <begin position="679"/>
        <end position="804"/>
    </location>
</feature>
<dbReference type="FunFam" id="1.25.10.10:FF:000016">
    <property type="entry name" value="Serine/threonine-protein phosphatase 2A 56 kDa regulatory subunit"/>
    <property type="match status" value="1"/>
</dbReference>
<evidence type="ECO:0000256" key="1">
    <source>
        <dbReference type="ARBA" id="ARBA00004123"/>
    </source>
</evidence>
<evidence type="ECO:0000256" key="4">
    <source>
        <dbReference type="ARBA" id="ARBA00022490"/>
    </source>
</evidence>
<dbReference type="GO" id="GO:1901990">
    <property type="term" value="P:regulation of mitotic cell cycle phase transition"/>
    <property type="evidence" value="ECO:0007669"/>
    <property type="project" value="UniProtKB-ARBA"/>
</dbReference>
<evidence type="ECO:0000256" key="5">
    <source>
        <dbReference type="ARBA" id="ARBA00022553"/>
    </source>
</evidence>
<dbReference type="GO" id="GO:0072542">
    <property type="term" value="F:protein phosphatase activator activity"/>
    <property type="evidence" value="ECO:0007669"/>
    <property type="project" value="TreeGrafter"/>
</dbReference>
<dbReference type="Pfam" id="PF01391">
    <property type="entry name" value="Collagen"/>
    <property type="match status" value="1"/>
</dbReference>
<keyword evidence="12" id="KW-1185">Reference proteome</keyword>
<keyword evidence="6" id="KW-0677">Repeat</keyword>
<feature type="compositionally biased region" description="Pro residues" evidence="9">
    <location>
        <begin position="635"/>
        <end position="644"/>
    </location>
</feature>
<dbReference type="GO" id="GO:0098813">
    <property type="term" value="P:nuclear chromosome segregation"/>
    <property type="evidence" value="ECO:0007669"/>
    <property type="project" value="UniProtKB-ARBA"/>
</dbReference>
<reference evidence="11" key="1">
    <citation type="submission" date="2023-06" db="EMBL/GenBank/DDBJ databases">
        <title>Genomic analysis of the entomopathogenic nematode Steinernema hermaphroditum.</title>
        <authorList>
            <person name="Schwarz E.M."/>
            <person name="Heppert J.K."/>
            <person name="Baniya A."/>
            <person name="Schwartz H.T."/>
            <person name="Tan C.-H."/>
            <person name="Antoshechkin I."/>
            <person name="Sternberg P.W."/>
            <person name="Goodrich-Blair H."/>
            <person name="Dillman A.R."/>
        </authorList>
    </citation>
    <scope>NUCLEOTIDE SEQUENCE</scope>
    <source>
        <strain evidence="11">PS9179</strain>
        <tissue evidence="11">Whole animal</tissue>
    </source>
</reference>
<sequence length="831" mass="89730">MHALSLDDAVVSDTNADGDHAATTSVQQPTDEVAAPEHSTAGGDHPPTTSLNNQLYLTWPVSTKRENRQSSSVFRISANRELQKLPLLSEATDEEIVELFIKKIRQCCVIFDFANDPLSDLRYKEVKRAVLREIIAFVAVQRNILTEQVYKETVKMFAVNVFRVLSPPSNPNGVEFDPEEDEPTLEAAWPHLQLVYEFFLRFLESKDFRQEQARKYIDQIFIIRLLELADSEDPRERDFMKTTLHRIYGKFLNLRAYIRKQMNNVFYTFIYETECHNGIAELLEILGSIINGFAVPLKEEHKTFLMRVLMPLHKMKSLGMYHVQLSYCVLQFLKKDPLLTEGVVNSLLKFWPKVHSNKEVMFIGELEEILNVMEESEFQQVMIPLFQQLGRCVSSPHFQVAERALYFWSNDYIMAMVDNNVEVILPIMFPALYKNSKHWNKTIHALIHHALKSFMEVNQCLFDECDQYFAKEREREQGDLESKTKTWRLLEAKAKSNPLFPELLANGISIDFEDSYSDISNGGGVEVSDRWSLLEMTSGTNLLVTVASAGSGVVIVACLVAVGVLFQDINTLYDEVTTEISDFRTIANDAWVSMVAAQGRIPAGETKRAQFGMLVGRNKRQAACNCGARSNNCPAGPPGPPGPAGEPGHDGLRGHDGHPGAPGVSLVVNTGSNGCIKCPAGAPGPQGPDGPAGPAGPDGQPGQPGFPGKEGQPGAAGPQGDAGAPGAAGQPGAPGQPGQDGQRGKGAPGPAGPAGPQGSAGAPGNNGAAGQPGAQGAAGPQGPAGNPGAPGVDGHPGVQGGPGVPGHDAAYCPCPPRTGATVGGGFKAGRV</sequence>
<gene>
    <name evidence="11" type="ORF">QR680_010968</name>
</gene>
<dbReference type="InterPro" id="IPR008160">
    <property type="entry name" value="Collagen"/>
</dbReference>
<dbReference type="InterPro" id="IPR002554">
    <property type="entry name" value="PP2A_B56"/>
</dbReference>
<dbReference type="InterPro" id="IPR016024">
    <property type="entry name" value="ARM-type_fold"/>
</dbReference>
<evidence type="ECO:0000256" key="8">
    <source>
        <dbReference type="ARBA" id="ARBA00064351"/>
    </source>
</evidence>
<dbReference type="GO" id="GO:0010948">
    <property type="term" value="P:negative regulation of cell cycle process"/>
    <property type="evidence" value="ECO:0007669"/>
    <property type="project" value="UniProtKB-ARBA"/>
</dbReference>
<dbReference type="PANTHER" id="PTHR10257">
    <property type="entry name" value="SERINE/THREONINE PROTEIN PHOSPHATASE 2A PP2A REGULATORY SUBUNIT B"/>
    <property type="match status" value="1"/>
</dbReference>
<proteinExistence type="inferred from homology"/>
<evidence type="ECO:0000256" key="3">
    <source>
        <dbReference type="ARBA" id="ARBA00009745"/>
    </source>
</evidence>
<dbReference type="GO" id="GO:0005829">
    <property type="term" value="C:cytosol"/>
    <property type="evidence" value="ECO:0007669"/>
    <property type="project" value="TreeGrafter"/>
</dbReference>
<dbReference type="GO" id="GO:0005634">
    <property type="term" value="C:nucleus"/>
    <property type="evidence" value="ECO:0007669"/>
    <property type="project" value="UniProtKB-SubCell"/>
</dbReference>
<dbReference type="InterPro" id="IPR011989">
    <property type="entry name" value="ARM-like"/>
</dbReference>
<dbReference type="Pfam" id="PF01484">
    <property type="entry name" value="Col_cuticle_N"/>
    <property type="match status" value="1"/>
</dbReference>
<dbReference type="EMBL" id="JAUCMV010000001">
    <property type="protein sequence ID" value="KAK0428718.1"/>
    <property type="molecule type" value="Genomic_DNA"/>
</dbReference>
<evidence type="ECO:0000256" key="2">
    <source>
        <dbReference type="ARBA" id="ARBA00004496"/>
    </source>
</evidence>
<feature type="region of interest" description="Disordered" evidence="9">
    <location>
        <begin position="635"/>
        <end position="666"/>
    </location>
</feature>
<keyword evidence="5" id="KW-0597">Phosphoprotein</keyword>